<dbReference type="EMBL" id="MWPX01000011">
    <property type="protein sequence ID" value="OUM48662.1"/>
    <property type="molecule type" value="Genomic_DNA"/>
</dbReference>
<evidence type="ECO:0000256" key="1">
    <source>
        <dbReference type="ARBA" id="ARBA00007169"/>
    </source>
</evidence>
<name>A0A1Y3MM65_9BACI</name>
<dbReference type="InterPro" id="IPR029058">
    <property type="entry name" value="AB_hydrolase_fold"/>
</dbReference>
<dbReference type="PANTHER" id="PTHR11487:SF0">
    <property type="entry name" value="S-ACYL FATTY ACID SYNTHASE THIOESTERASE, MEDIUM CHAIN"/>
    <property type="match status" value="1"/>
</dbReference>
<sequence length="241" mass="27692">MKLFCLPYAGGSSSIFYSWKKILSPEIEPIPIELPGRGKRSTEPLIEDYNLLINDLLDFIDKNTRYGEEFQLFGHSMGGLLAYSIAKYVEKKQFSKYTINHLYLSGARPPNVLLKDSYPISSLPNKEFISKLTELGGMDEEILNCQELMDYLLPSIRADFLVLETFNDVNNDYKVKCPTTLINGITDSSVIFHEKKWGHYLQNIENIKHLEGGHFFINDYPTLICNLIMNNQIQTLQKTSY</sequence>
<comment type="caution">
    <text evidence="3">The sequence shown here is derived from an EMBL/GenBank/DDBJ whole genome shotgun (WGS) entry which is preliminary data.</text>
</comment>
<accession>A0A1Y3MM65</accession>
<dbReference type="Gene3D" id="3.40.50.1820">
    <property type="entry name" value="alpha/beta hydrolase"/>
    <property type="match status" value="1"/>
</dbReference>
<dbReference type="GO" id="GO:0008610">
    <property type="term" value="P:lipid biosynthetic process"/>
    <property type="evidence" value="ECO:0007669"/>
    <property type="project" value="TreeGrafter"/>
</dbReference>
<dbReference type="PANTHER" id="PTHR11487">
    <property type="entry name" value="THIOESTERASE"/>
    <property type="match status" value="1"/>
</dbReference>
<organism evidence="3 4">
    <name type="scientific">Bacillus pseudomycoides</name>
    <dbReference type="NCBI Taxonomy" id="64104"/>
    <lineage>
        <taxon>Bacteria</taxon>
        <taxon>Bacillati</taxon>
        <taxon>Bacillota</taxon>
        <taxon>Bacilli</taxon>
        <taxon>Bacillales</taxon>
        <taxon>Bacillaceae</taxon>
        <taxon>Bacillus</taxon>
        <taxon>Bacillus cereus group</taxon>
    </lineage>
</organism>
<proteinExistence type="inferred from homology"/>
<reference evidence="3 4" key="1">
    <citation type="submission" date="2017-02" db="EMBL/GenBank/DDBJ databases">
        <title>Bacillus pseudomycoides isolate FSL K6-0042.</title>
        <authorList>
            <person name="Kovac J."/>
        </authorList>
    </citation>
    <scope>NUCLEOTIDE SEQUENCE [LARGE SCALE GENOMIC DNA]</scope>
    <source>
        <strain evidence="3 4">FSL K6-0042</strain>
    </source>
</reference>
<evidence type="ECO:0000259" key="2">
    <source>
        <dbReference type="Pfam" id="PF00975"/>
    </source>
</evidence>
<protein>
    <submittedName>
        <fullName evidence="3">Thioesterase</fullName>
    </submittedName>
</protein>
<dbReference type="Pfam" id="PF00975">
    <property type="entry name" value="Thioesterase"/>
    <property type="match status" value="1"/>
</dbReference>
<dbReference type="AlphaFoldDB" id="A0A1Y3MM65"/>
<evidence type="ECO:0000313" key="3">
    <source>
        <dbReference type="EMBL" id="OUM48662.1"/>
    </source>
</evidence>
<comment type="similarity">
    <text evidence="1">Belongs to the thioesterase family.</text>
</comment>
<dbReference type="InterPro" id="IPR001031">
    <property type="entry name" value="Thioesterase"/>
</dbReference>
<dbReference type="SUPFAM" id="SSF53474">
    <property type="entry name" value="alpha/beta-Hydrolases"/>
    <property type="match status" value="1"/>
</dbReference>
<dbReference type="InterPro" id="IPR012223">
    <property type="entry name" value="TEII"/>
</dbReference>
<dbReference type="RefSeq" id="WP_016114155.1">
    <property type="nucleotide sequence ID" value="NZ_CP189809.1"/>
</dbReference>
<evidence type="ECO:0000313" key="4">
    <source>
        <dbReference type="Proteomes" id="UP000195321"/>
    </source>
</evidence>
<feature type="domain" description="Thioesterase" evidence="2">
    <location>
        <begin position="2"/>
        <end position="226"/>
    </location>
</feature>
<gene>
    <name evidence="3" type="ORF">BW425_12005</name>
</gene>
<dbReference type="Proteomes" id="UP000195321">
    <property type="component" value="Unassembled WGS sequence"/>
</dbReference>